<evidence type="ECO:0000256" key="1">
    <source>
        <dbReference type="SAM" id="MobiDB-lite"/>
    </source>
</evidence>
<proteinExistence type="predicted"/>
<feature type="compositionally biased region" description="Low complexity" evidence="1">
    <location>
        <begin position="117"/>
        <end position="130"/>
    </location>
</feature>
<dbReference type="Proteomes" id="UP000054350">
    <property type="component" value="Unassembled WGS sequence"/>
</dbReference>
<evidence type="ECO:0000313" key="2">
    <source>
        <dbReference type="EMBL" id="KNE69332.1"/>
    </source>
</evidence>
<feature type="region of interest" description="Disordered" evidence="1">
    <location>
        <begin position="51"/>
        <end position="254"/>
    </location>
</feature>
<reference evidence="2 3" key="1">
    <citation type="submission" date="2009-11" db="EMBL/GenBank/DDBJ databases">
        <title>Annotation of Allomyces macrogynus ATCC 38327.</title>
        <authorList>
            <consortium name="The Broad Institute Genome Sequencing Platform"/>
            <person name="Russ C."/>
            <person name="Cuomo C."/>
            <person name="Burger G."/>
            <person name="Gray M.W."/>
            <person name="Holland P.W.H."/>
            <person name="King N."/>
            <person name="Lang F.B.F."/>
            <person name="Roger A.J."/>
            <person name="Ruiz-Trillo I."/>
            <person name="Young S.K."/>
            <person name="Zeng Q."/>
            <person name="Gargeya S."/>
            <person name="Fitzgerald M."/>
            <person name="Haas B."/>
            <person name="Abouelleil A."/>
            <person name="Alvarado L."/>
            <person name="Arachchi H.M."/>
            <person name="Berlin A."/>
            <person name="Chapman S.B."/>
            <person name="Gearin G."/>
            <person name="Goldberg J."/>
            <person name="Griggs A."/>
            <person name="Gujja S."/>
            <person name="Hansen M."/>
            <person name="Heiman D."/>
            <person name="Howarth C."/>
            <person name="Larimer J."/>
            <person name="Lui A."/>
            <person name="MacDonald P.J.P."/>
            <person name="McCowen C."/>
            <person name="Montmayeur A."/>
            <person name="Murphy C."/>
            <person name="Neiman D."/>
            <person name="Pearson M."/>
            <person name="Priest M."/>
            <person name="Roberts A."/>
            <person name="Saif S."/>
            <person name="Shea T."/>
            <person name="Sisk P."/>
            <person name="Stolte C."/>
            <person name="Sykes S."/>
            <person name="Wortman J."/>
            <person name="Nusbaum C."/>
            <person name="Birren B."/>
        </authorList>
    </citation>
    <scope>NUCLEOTIDE SEQUENCE [LARGE SCALE GENOMIC DNA]</scope>
    <source>
        <strain evidence="2 3">ATCC 38327</strain>
    </source>
</reference>
<sequence length="254" mass="26880">MVGPNLAAEPALDLLDHLAAPWTPFIDEDARLLADFRAQYAAVERWLADPASVKPVPPPPRPPAHDATQQDVDDCSAREVPPSVPIRARTALSTGPARDATAPAPIFGSTHQSDIDPAPAARSAPSRRPSQNGGNISINHANLAIGRAPTPVQPVAVPDRRFPAPPSAEAAPAPASPPRDPTPPPDPPAAPPAPLFTMPDFATARPTNASRRLSNRRRTSTQAPAVESVAPLPPEEKRRRAKKDERGKRPPVQG</sequence>
<feature type="compositionally biased region" description="Polar residues" evidence="1">
    <location>
        <begin position="131"/>
        <end position="140"/>
    </location>
</feature>
<evidence type="ECO:0000313" key="3">
    <source>
        <dbReference type="Proteomes" id="UP000054350"/>
    </source>
</evidence>
<reference evidence="3" key="2">
    <citation type="submission" date="2009-11" db="EMBL/GenBank/DDBJ databases">
        <title>The Genome Sequence of Allomyces macrogynus strain ATCC 38327.</title>
        <authorList>
            <consortium name="The Broad Institute Genome Sequencing Platform"/>
            <person name="Russ C."/>
            <person name="Cuomo C."/>
            <person name="Shea T."/>
            <person name="Young S.K."/>
            <person name="Zeng Q."/>
            <person name="Koehrsen M."/>
            <person name="Haas B."/>
            <person name="Borodovsky M."/>
            <person name="Guigo R."/>
            <person name="Alvarado L."/>
            <person name="Berlin A."/>
            <person name="Borenstein D."/>
            <person name="Chen Z."/>
            <person name="Engels R."/>
            <person name="Freedman E."/>
            <person name="Gellesch M."/>
            <person name="Goldberg J."/>
            <person name="Griggs A."/>
            <person name="Gujja S."/>
            <person name="Heiman D."/>
            <person name="Hepburn T."/>
            <person name="Howarth C."/>
            <person name="Jen D."/>
            <person name="Larson L."/>
            <person name="Lewis B."/>
            <person name="Mehta T."/>
            <person name="Park D."/>
            <person name="Pearson M."/>
            <person name="Roberts A."/>
            <person name="Saif S."/>
            <person name="Shenoy N."/>
            <person name="Sisk P."/>
            <person name="Stolte C."/>
            <person name="Sykes S."/>
            <person name="Walk T."/>
            <person name="White J."/>
            <person name="Yandava C."/>
            <person name="Burger G."/>
            <person name="Gray M.W."/>
            <person name="Holland P.W.H."/>
            <person name="King N."/>
            <person name="Lang F.B.F."/>
            <person name="Roger A.J."/>
            <person name="Ruiz-Trillo I."/>
            <person name="Lander E."/>
            <person name="Nusbaum C."/>
        </authorList>
    </citation>
    <scope>NUCLEOTIDE SEQUENCE [LARGE SCALE GENOMIC DNA]</scope>
    <source>
        <strain evidence="3">ATCC 38327</strain>
    </source>
</reference>
<feature type="compositionally biased region" description="Pro residues" evidence="1">
    <location>
        <begin position="174"/>
        <end position="194"/>
    </location>
</feature>
<keyword evidence="3" id="KW-1185">Reference proteome</keyword>
<dbReference type="AlphaFoldDB" id="A0A0L0T3L8"/>
<gene>
    <name evidence="2" type="ORF">AMAG_19912</name>
</gene>
<dbReference type="EMBL" id="GG745360">
    <property type="protein sequence ID" value="KNE69332.1"/>
    <property type="molecule type" value="Genomic_DNA"/>
</dbReference>
<organism evidence="2 3">
    <name type="scientific">Allomyces macrogynus (strain ATCC 38327)</name>
    <name type="common">Allomyces javanicus var. macrogynus</name>
    <dbReference type="NCBI Taxonomy" id="578462"/>
    <lineage>
        <taxon>Eukaryota</taxon>
        <taxon>Fungi</taxon>
        <taxon>Fungi incertae sedis</taxon>
        <taxon>Blastocladiomycota</taxon>
        <taxon>Blastocladiomycetes</taxon>
        <taxon>Blastocladiales</taxon>
        <taxon>Blastocladiaceae</taxon>
        <taxon>Allomyces</taxon>
    </lineage>
</organism>
<name>A0A0L0T3L8_ALLM3</name>
<dbReference type="VEuPathDB" id="FungiDB:AMAG_19912"/>
<protein>
    <submittedName>
        <fullName evidence="2">Uncharacterized protein</fullName>
    </submittedName>
</protein>
<feature type="compositionally biased region" description="Basic and acidic residues" evidence="1">
    <location>
        <begin position="234"/>
        <end position="248"/>
    </location>
</feature>
<accession>A0A0L0T3L8</accession>